<evidence type="ECO:0000313" key="1">
    <source>
        <dbReference type="EMBL" id="EDV99615.1"/>
    </source>
</evidence>
<dbReference type="PhylomeDB" id="B4JJ63"/>
<gene>
    <name evidence="1" type="primary">Dgri\GH12323</name>
    <name evidence="1" type="ORF">Dgri_GH12323</name>
</gene>
<dbReference type="eggNOG" id="ENOG502TBKJ">
    <property type="taxonomic scope" value="Eukaryota"/>
</dbReference>
<dbReference type="EMBL" id="CH916370">
    <property type="protein sequence ID" value="EDV99615.1"/>
    <property type="molecule type" value="Genomic_DNA"/>
</dbReference>
<accession>B4JJ63</accession>
<name>B4JJ63_DROGR</name>
<dbReference type="InParanoid" id="B4JJ63"/>
<dbReference type="HOGENOM" id="CLU_829679_0_0_1"/>
<keyword evidence="2" id="KW-1185">Reference proteome</keyword>
<dbReference type="AlphaFoldDB" id="B4JJ63"/>
<proteinExistence type="predicted"/>
<evidence type="ECO:0000313" key="2">
    <source>
        <dbReference type="Proteomes" id="UP000001070"/>
    </source>
</evidence>
<protein>
    <submittedName>
        <fullName evidence="1">GH12323</fullName>
    </submittedName>
</protein>
<reference evidence="1 2" key="1">
    <citation type="journal article" date="2007" name="Nature">
        <title>Evolution of genes and genomes on the Drosophila phylogeny.</title>
        <authorList>
            <consortium name="Drosophila 12 Genomes Consortium"/>
            <person name="Clark A.G."/>
            <person name="Eisen M.B."/>
            <person name="Smith D.R."/>
            <person name="Bergman C.M."/>
            <person name="Oliver B."/>
            <person name="Markow T.A."/>
            <person name="Kaufman T.C."/>
            <person name="Kellis M."/>
            <person name="Gelbart W."/>
            <person name="Iyer V.N."/>
            <person name="Pollard D.A."/>
            <person name="Sackton T.B."/>
            <person name="Larracuente A.M."/>
            <person name="Singh N.D."/>
            <person name="Abad J.P."/>
            <person name="Abt D.N."/>
            <person name="Adryan B."/>
            <person name="Aguade M."/>
            <person name="Akashi H."/>
            <person name="Anderson W.W."/>
            <person name="Aquadro C.F."/>
            <person name="Ardell D.H."/>
            <person name="Arguello R."/>
            <person name="Artieri C.G."/>
            <person name="Barbash D.A."/>
            <person name="Barker D."/>
            <person name="Barsanti P."/>
            <person name="Batterham P."/>
            <person name="Batzoglou S."/>
            <person name="Begun D."/>
            <person name="Bhutkar A."/>
            <person name="Blanco E."/>
            <person name="Bosak S.A."/>
            <person name="Bradley R.K."/>
            <person name="Brand A.D."/>
            <person name="Brent M.R."/>
            <person name="Brooks A.N."/>
            <person name="Brown R.H."/>
            <person name="Butlin R.K."/>
            <person name="Caggese C."/>
            <person name="Calvi B.R."/>
            <person name="Bernardo de Carvalho A."/>
            <person name="Caspi A."/>
            <person name="Castrezana S."/>
            <person name="Celniker S.E."/>
            <person name="Chang J.L."/>
            <person name="Chapple C."/>
            <person name="Chatterji S."/>
            <person name="Chinwalla A."/>
            <person name="Civetta A."/>
            <person name="Clifton S.W."/>
            <person name="Comeron J.M."/>
            <person name="Costello J.C."/>
            <person name="Coyne J.A."/>
            <person name="Daub J."/>
            <person name="David R.G."/>
            <person name="Delcher A.L."/>
            <person name="Delehaunty K."/>
            <person name="Do C.B."/>
            <person name="Ebling H."/>
            <person name="Edwards K."/>
            <person name="Eickbush T."/>
            <person name="Evans J.D."/>
            <person name="Filipski A."/>
            <person name="Findeiss S."/>
            <person name="Freyhult E."/>
            <person name="Fulton L."/>
            <person name="Fulton R."/>
            <person name="Garcia A.C."/>
            <person name="Gardiner A."/>
            <person name="Garfield D.A."/>
            <person name="Garvin B.E."/>
            <person name="Gibson G."/>
            <person name="Gilbert D."/>
            <person name="Gnerre S."/>
            <person name="Godfrey J."/>
            <person name="Good R."/>
            <person name="Gotea V."/>
            <person name="Gravely B."/>
            <person name="Greenberg A.J."/>
            <person name="Griffiths-Jones S."/>
            <person name="Gross S."/>
            <person name="Guigo R."/>
            <person name="Gustafson E.A."/>
            <person name="Haerty W."/>
            <person name="Hahn M.W."/>
            <person name="Halligan D.L."/>
            <person name="Halpern A.L."/>
            <person name="Halter G.M."/>
            <person name="Han M.V."/>
            <person name="Heger A."/>
            <person name="Hillier L."/>
            <person name="Hinrichs A.S."/>
            <person name="Holmes I."/>
            <person name="Hoskins R.A."/>
            <person name="Hubisz M.J."/>
            <person name="Hultmark D."/>
            <person name="Huntley M.A."/>
            <person name="Jaffe D.B."/>
            <person name="Jagadeeshan S."/>
            <person name="Jeck W.R."/>
            <person name="Johnson J."/>
            <person name="Jones C.D."/>
            <person name="Jordan W.C."/>
            <person name="Karpen G.H."/>
            <person name="Kataoka E."/>
            <person name="Keightley P.D."/>
            <person name="Kheradpour P."/>
            <person name="Kirkness E.F."/>
            <person name="Koerich L.B."/>
            <person name="Kristiansen K."/>
            <person name="Kudrna D."/>
            <person name="Kulathinal R.J."/>
            <person name="Kumar S."/>
            <person name="Kwok R."/>
            <person name="Lander E."/>
            <person name="Langley C.H."/>
            <person name="Lapoint R."/>
            <person name="Lazzaro B.P."/>
            <person name="Lee S.J."/>
            <person name="Levesque L."/>
            <person name="Li R."/>
            <person name="Lin C.F."/>
            <person name="Lin M.F."/>
            <person name="Lindblad-Toh K."/>
            <person name="Llopart A."/>
            <person name="Long M."/>
            <person name="Low L."/>
            <person name="Lozovsky E."/>
            <person name="Lu J."/>
            <person name="Luo M."/>
            <person name="Machado C.A."/>
            <person name="Makalowski W."/>
            <person name="Marzo M."/>
            <person name="Matsuda M."/>
            <person name="Matzkin L."/>
            <person name="McAllister B."/>
            <person name="McBride C.S."/>
            <person name="McKernan B."/>
            <person name="McKernan K."/>
            <person name="Mendez-Lago M."/>
            <person name="Minx P."/>
            <person name="Mollenhauer M.U."/>
            <person name="Montooth K."/>
            <person name="Mount S.M."/>
            <person name="Mu X."/>
            <person name="Myers E."/>
            <person name="Negre B."/>
            <person name="Newfeld S."/>
            <person name="Nielsen R."/>
            <person name="Noor M.A."/>
            <person name="O'Grady P."/>
            <person name="Pachter L."/>
            <person name="Papaceit M."/>
            <person name="Parisi M.J."/>
            <person name="Parisi M."/>
            <person name="Parts L."/>
            <person name="Pedersen J.S."/>
            <person name="Pesole G."/>
            <person name="Phillippy A.M."/>
            <person name="Ponting C.P."/>
            <person name="Pop M."/>
            <person name="Porcelli D."/>
            <person name="Powell J.R."/>
            <person name="Prohaska S."/>
            <person name="Pruitt K."/>
            <person name="Puig M."/>
            <person name="Quesneville H."/>
            <person name="Ram K.R."/>
            <person name="Rand D."/>
            <person name="Rasmussen M.D."/>
            <person name="Reed L.K."/>
            <person name="Reenan R."/>
            <person name="Reily A."/>
            <person name="Remington K.A."/>
            <person name="Rieger T.T."/>
            <person name="Ritchie M.G."/>
            <person name="Robin C."/>
            <person name="Rogers Y.H."/>
            <person name="Rohde C."/>
            <person name="Rozas J."/>
            <person name="Rubenfield M.J."/>
            <person name="Ruiz A."/>
            <person name="Russo S."/>
            <person name="Salzberg S.L."/>
            <person name="Sanchez-Gracia A."/>
            <person name="Saranga D.J."/>
            <person name="Sato H."/>
            <person name="Schaeffer S.W."/>
            <person name="Schatz M.C."/>
            <person name="Schlenke T."/>
            <person name="Schwartz R."/>
            <person name="Segarra C."/>
            <person name="Singh R.S."/>
            <person name="Sirot L."/>
            <person name="Sirota M."/>
            <person name="Sisneros N.B."/>
            <person name="Smith C.D."/>
            <person name="Smith T.F."/>
            <person name="Spieth J."/>
            <person name="Stage D.E."/>
            <person name="Stark A."/>
            <person name="Stephan W."/>
            <person name="Strausberg R.L."/>
            <person name="Strempel S."/>
            <person name="Sturgill D."/>
            <person name="Sutton G."/>
            <person name="Sutton G.G."/>
            <person name="Tao W."/>
            <person name="Teichmann S."/>
            <person name="Tobari Y.N."/>
            <person name="Tomimura Y."/>
            <person name="Tsolas J.M."/>
            <person name="Valente V.L."/>
            <person name="Venter E."/>
            <person name="Venter J.C."/>
            <person name="Vicario S."/>
            <person name="Vieira F.G."/>
            <person name="Vilella A.J."/>
            <person name="Villasante A."/>
            <person name="Walenz B."/>
            <person name="Wang J."/>
            <person name="Wasserman M."/>
            <person name="Watts T."/>
            <person name="Wilson D."/>
            <person name="Wilson R.K."/>
            <person name="Wing R.A."/>
            <person name="Wolfner M.F."/>
            <person name="Wong A."/>
            <person name="Wong G.K."/>
            <person name="Wu C.I."/>
            <person name="Wu G."/>
            <person name="Yamamoto D."/>
            <person name="Yang H.P."/>
            <person name="Yang S.P."/>
            <person name="Yorke J.A."/>
            <person name="Yoshida K."/>
            <person name="Zdobnov E."/>
            <person name="Zhang P."/>
            <person name="Zhang Y."/>
            <person name="Zimin A.V."/>
            <person name="Baldwin J."/>
            <person name="Abdouelleil A."/>
            <person name="Abdulkadir J."/>
            <person name="Abebe A."/>
            <person name="Abera B."/>
            <person name="Abreu J."/>
            <person name="Acer S.C."/>
            <person name="Aftuck L."/>
            <person name="Alexander A."/>
            <person name="An P."/>
            <person name="Anderson E."/>
            <person name="Anderson S."/>
            <person name="Arachi H."/>
            <person name="Azer M."/>
            <person name="Bachantsang P."/>
            <person name="Barry A."/>
            <person name="Bayul T."/>
            <person name="Berlin A."/>
            <person name="Bessette D."/>
            <person name="Bloom T."/>
            <person name="Blye J."/>
            <person name="Boguslavskiy L."/>
            <person name="Bonnet C."/>
            <person name="Boukhgalter B."/>
            <person name="Bourzgui I."/>
            <person name="Brown A."/>
            <person name="Cahill P."/>
            <person name="Channer S."/>
            <person name="Cheshatsang Y."/>
            <person name="Chuda L."/>
            <person name="Citroen M."/>
            <person name="Collymore A."/>
            <person name="Cooke P."/>
            <person name="Costello M."/>
            <person name="D'Aco K."/>
            <person name="Daza R."/>
            <person name="De Haan G."/>
            <person name="DeGray S."/>
            <person name="DeMaso C."/>
            <person name="Dhargay N."/>
            <person name="Dooley K."/>
            <person name="Dooley E."/>
            <person name="Doricent M."/>
            <person name="Dorje P."/>
            <person name="Dorjee K."/>
            <person name="Dupes A."/>
            <person name="Elong R."/>
            <person name="Falk J."/>
            <person name="Farina A."/>
            <person name="Faro S."/>
            <person name="Ferguson D."/>
            <person name="Fisher S."/>
            <person name="Foley C.D."/>
            <person name="Franke A."/>
            <person name="Friedrich D."/>
            <person name="Gadbois L."/>
            <person name="Gearin G."/>
            <person name="Gearin C.R."/>
            <person name="Giannoukos G."/>
            <person name="Goode T."/>
            <person name="Graham J."/>
            <person name="Grandbois E."/>
            <person name="Grewal S."/>
            <person name="Gyaltsen K."/>
            <person name="Hafez N."/>
            <person name="Hagos B."/>
            <person name="Hall J."/>
            <person name="Henson C."/>
            <person name="Hollinger A."/>
            <person name="Honan T."/>
            <person name="Huard M.D."/>
            <person name="Hughes L."/>
            <person name="Hurhula B."/>
            <person name="Husby M.E."/>
            <person name="Kamat A."/>
            <person name="Kanga B."/>
            <person name="Kashin S."/>
            <person name="Khazanovich D."/>
            <person name="Kisner P."/>
            <person name="Lance K."/>
            <person name="Lara M."/>
            <person name="Lee W."/>
            <person name="Lennon N."/>
            <person name="Letendre F."/>
            <person name="LeVine R."/>
            <person name="Lipovsky A."/>
            <person name="Liu X."/>
            <person name="Liu J."/>
            <person name="Liu S."/>
            <person name="Lokyitsang T."/>
            <person name="Lokyitsang Y."/>
            <person name="Lubonja R."/>
            <person name="Lui A."/>
            <person name="MacDonald P."/>
            <person name="Magnisalis V."/>
            <person name="Maru K."/>
            <person name="Matthews C."/>
            <person name="McCusker W."/>
            <person name="McDonough S."/>
            <person name="Mehta T."/>
            <person name="Meldrim J."/>
            <person name="Meneus L."/>
            <person name="Mihai O."/>
            <person name="Mihalev A."/>
            <person name="Mihova T."/>
            <person name="Mittelman R."/>
            <person name="Mlenga V."/>
            <person name="Montmayeur A."/>
            <person name="Mulrain L."/>
            <person name="Navidi A."/>
            <person name="Naylor J."/>
            <person name="Negash T."/>
            <person name="Nguyen T."/>
            <person name="Nguyen N."/>
            <person name="Nicol R."/>
            <person name="Norbu C."/>
            <person name="Norbu N."/>
            <person name="Novod N."/>
            <person name="O'Neill B."/>
            <person name="Osman S."/>
            <person name="Markiewicz E."/>
            <person name="Oyono O.L."/>
            <person name="Patti C."/>
            <person name="Phunkhang P."/>
            <person name="Pierre F."/>
            <person name="Priest M."/>
            <person name="Raghuraman S."/>
            <person name="Rege F."/>
            <person name="Reyes R."/>
            <person name="Rise C."/>
            <person name="Rogov P."/>
            <person name="Ross K."/>
            <person name="Ryan E."/>
            <person name="Settipalli S."/>
            <person name="Shea T."/>
            <person name="Sherpa N."/>
            <person name="Shi L."/>
            <person name="Shih D."/>
            <person name="Sparrow T."/>
            <person name="Spaulding J."/>
            <person name="Stalker J."/>
            <person name="Stange-Thomann N."/>
            <person name="Stavropoulos S."/>
            <person name="Stone C."/>
            <person name="Strader C."/>
            <person name="Tesfaye S."/>
            <person name="Thomson T."/>
            <person name="Thoulutsang Y."/>
            <person name="Thoulutsang D."/>
            <person name="Topham K."/>
            <person name="Topping I."/>
            <person name="Tsamla T."/>
            <person name="Vassiliev H."/>
            <person name="Vo A."/>
            <person name="Wangchuk T."/>
            <person name="Wangdi T."/>
            <person name="Weiand M."/>
            <person name="Wilkinson J."/>
            <person name="Wilson A."/>
            <person name="Yadav S."/>
            <person name="Young G."/>
            <person name="Yu Q."/>
            <person name="Zembek L."/>
            <person name="Zhong D."/>
            <person name="Zimmer A."/>
            <person name="Zwirko Z."/>
            <person name="Jaffe D.B."/>
            <person name="Alvarez P."/>
            <person name="Brockman W."/>
            <person name="Butler J."/>
            <person name="Chin C."/>
            <person name="Gnerre S."/>
            <person name="Grabherr M."/>
            <person name="Kleber M."/>
            <person name="Mauceli E."/>
            <person name="MacCallum I."/>
        </authorList>
    </citation>
    <scope>NUCLEOTIDE SEQUENCE [LARGE SCALE GENOMIC DNA]</scope>
    <source>
        <strain evidence="2">Tucson 15287-2541.00</strain>
    </source>
</reference>
<dbReference type="Proteomes" id="UP000001070">
    <property type="component" value="Unassembled WGS sequence"/>
</dbReference>
<sequence>MTTPYKELASVTLSMLQDTAFGPLSIDSPSTGANIPDMKFWPNPFQINFFNGSESKHYPHLFVENMPQSALKPIGYEVKCKNQMQQQLQKQLEPMTNGCNQRPNAADFWLSQQSNSNIIDPSPNSIVDSIKCIWTRSIQWDNCQQKTQQHREFSWGRRSRAALAHQQHTLIAAVPEYPQHNQQMVTPAVAAATSNDKYIVRSNDTSRYFYKNHDNYNARNNNSCLQYQQQHVRHSYQNAQQQPSSQLQHQQFWLSKPRPQFHTSRLYKGKDCHHNNNNKNSNHNINNQNPFMLNPFQEDLDMSMAMRYKHSPYPSSATSELRNTNAFRIFTKMDY</sequence>
<organism evidence="2">
    <name type="scientific">Drosophila grimshawi</name>
    <name type="common">Hawaiian fruit fly</name>
    <name type="synonym">Idiomyia grimshawi</name>
    <dbReference type="NCBI Taxonomy" id="7222"/>
    <lineage>
        <taxon>Eukaryota</taxon>
        <taxon>Metazoa</taxon>
        <taxon>Ecdysozoa</taxon>
        <taxon>Arthropoda</taxon>
        <taxon>Hexapoda</taxon>
        <taxon>Insecta</taxon>
        <taxon>Pterygota</taxon>
        <taxon>Neoptera</taxon>
        <taxon>Endopterygota</taxon>
        <taxon>Diptera</taxon>
        <taxon>Brachycera</taxon>
        <taxon>Muscomorpha</taxon>
        <taxon>Ephydroidea</taxon>
        <taxon>Drosophilidae</taxon>
        <taxon>Drosophila</taxon>
        <taxon>Hawaiian Drosophila</taxon>
    </lineage>
</organism>